<accession>A0A917A6A2</accession>
<evidence type="ECO:0008006" key="4">
    <source>
        <dbReference type="Google" id="ProtNLM"/>
    </source>
</evidence>
<organism evidence="2 3">
    <name type="scientific">Primorskyibacter flagellatus</name>
    <dbReference type="NCBI Taxonomy" id="1387277"/>
    <lineage>
        <taxon>Bacteria</taxon>
        <taxon>Pseudomonadati</taxon>
        <taxon>Pseudomonadota</taxon>
        <taxon>Alphaproteobacteria</taxon>
        <taxon>Rhodobacterales</taxon>
        <taxon>Roseobacteraceae</taxon>
        <taxon>Primorskyibacter</taxon>
    </lineage>
</organism>
<dbReference type="AlphaFoldDB" id="A0A917A6A2"/>
<protein>
    <recommendedName>
        <fullName evidence="4">RecT family protein</fullName>
    </recommendedName>
</protein>
<evidence type="ECO:0000313" key="2">
    <source>
        <dbReference type="EMBL" id="GGE30265.1"/>
    </source>
</evidence>
<feature type="region of interest" description="Disordered" evidence="1">
    <location>
        <begin position="205"/>
        <end position="262"/>
    </location>
</feature>
<dbReference type="EMBL" id="BMFJ01000001">
    <property type="protein sequence ID" value="GGE30265.1"/>
    <property type="molecule type" value="Genomic_DNA"/>
</dbReference>
<comment type="caution">
    <text evidence="2">The sequence shown here is derived from an EMBL/GenBank/DDBJ whole genome shotgun (WGS) entry which is preliminary data.</text>
</comment>
<sequence>MTEHQERGPDLILREKRRQELGETEFQSGSQGGALMQPRNGRELMDMANMMAGCGTMVRDFYRNSPGDCAALIMICQPYGFNPYQVSWKTYKASKNADAPVSFEGQLVNAMVNMSAPVKGRLRYRFEKEGTPDLTCTVSGIDRETGEEITYTSPPLKDIPVKNSPLWKGDPQQQLGYYSARAWARRHFPELLLGVYTREEIEEAPMRDVSQKPEATGGWADKARAARGPSKEQTEADQIDGVKDRHAPEPEDIPDAEVIPEFDEDAVDPMTDEYDEGVTAANQDAPETDCPHDPGTFEWNNWIGGHRFCTAQKEGE</sequence>
<dbReference type="Proteomes" id="UP000612855">
    <property type="component" value="Unassembled WGS sequence"/>
</dbReference>
<keyword evidence="3" id="KW-1185">Reference proteome</keyword>
<proteinExistence type="predicted"/>
<evidence type="ECO:0000313" key="3">
    <source>
        <dbReference type="Proteomes" id="UP000612855"/>
    </source>
</evidence>
<dbReference type="Pfam" id="PF03837">
    <property type="entry name" value="RecT"/>
    <property type="match status" value="1"/>
</dbReference>
<dbReference type="InterPro" id="IPR018330">
    <property type="entry name" value="RecT_fam"/>
</dbReference>
<dbReference type="RefSeq" id="WP_188477303.1">
    <property type="nucleotide sequence ID" value="NZ_BMFJ01000001.1"/>
</dbReference>
<name>A0A917A6A2_9RHOB</name>
<dbReference type="GO" id="GO:0003677">
    <property type="term" value="F:DNA binding"/>
    <property type="evidence" value="ECO:0007669"/>
    <property type="project" value="InterPro"/>
</dbReference>
<feature type="compositionally biased region" description="Basic and acidic residues" evidence="1">
    <location>
        <begin position="221"/>
        <end position="249"/>
    </location>
</feature>
<gene>
    <name evidence="2" type="ORF">GCM10011360_17880</name>
</gene>
<feature type="compositionally biased region" description="Acidic residues" evidence="1">
    <location>
        <begin position="250"/>
        <end position="262"/>
    </location>
</feature>
<dbReference type="GO" id="GO:0006259">
    <property type="term" value="P:DNA metabolic process"/>
    <property type="evidence" value="ECO:0007669"/>
    <property type="project" value="InterPro"/>
</dbReference>
<reference evidence="3" key="1">
    <citation type="journal article" date="2019" name="Int. J. Syst. Evol. Microbiol.">
        <title>The Global Catalogue of Microorganisms (GCM) 10K type strain sequencing project: providing services to taxonomists for standard genome sequencing and annotation.</title>
        <authorList>
            <consortium name="The Broad Institute Genomics Platform"/>
            <consortium name="The Broad Institute Genome Sequencing Center for Infectious Disease"/>
            <person name="Wu L."/>
            <person name="Ma J."/>
        </authorList>
    </citation>
    <scope>NUCLEOTIDE SEQUENCE [LARGE SCALE GENOMIC DNA]</scope>
    <source>
        <strain evidence="3">CGMCC 1.12664</strain>
    </source>
</reference>
<evidence type="ECO:0000256" key="1">
    <source>
        <dbReference type="SAM" id="MobiDB-lite"/>
    </source>
</evidence>